<keyword evidence="6" id="KW-0297">G-protein coupled receptor</keyword>
<proteinExistence type="predicted"/>
<feature type="transmembrane region" description="Helical" evidence="10">
    <location>
        <begin position="82"/>
        <end position="104"/>
    </location>
</feature>
<dbReference type="PRINTS" id="PR00245">
    <property type="entry name" value="OLFACTORYR"/>
</dbReference>
<gene>
    <name evidence="12" type="primary">LOC100017520</name>
</gene>
<dbReference type="PANTHER" id="PTHR48001">
    <property type="entry name" value="OLFACTORY RECEPTOR"/>
    <property type="match status" value="1"/>
</dbReference>
<evidence type="ECO:0000259" key="11">
    <source>
        <dbReference type="PROSITE" id="PS50262"/>
    </source>
</evidence>
<feature type="domain" description="G-protein coupled receptors family 1 profile" evidence="11">
    <location>
        <begin position="63"/>
        <end position="312"/>
    </location>
</feature>
<reference evidence="12" key="2">
    <citation type="submission" date="2025-08" db="UniProtKB">
        <authorList>
            <consortium name="Ensembl"/>
        </authorList>
    </citation>
    <scope>IDENTIFICATION</scope>
</reference>
<dbReference type="InterPro" id="IPR017452">
    <property type="entry name" value="GPCR_Rhodpsn_7TM"/>
</dbReference>
<evidence type="ECO:0000256" key="9">
    <source>
        <dbReference type="ARBA" id="ARBA00023224"/>
    </source>
</evidence>
<dbReference type="Gene3D" id="1.20.1070.10">
    <property type="entry name" value="Rhodopsin 7-helix transmembrane proteins"/>
    <property type="match status" value="1"/>
</dbReference>
<keyword evidence="3 10" id="KW-0812">Transmembrane</keyword>
<keyword evidence="8" id="KW-0675">Receptor</keyword>
<evidence type="ECO:0000256" key="8">
    <source>
        <dbReference type="ARBA" id="ARBA00023170"/>
    </source>
</evidence>
<dbReference type="GO" id="GO:0005886">
    <property type="term" value="C:plasma membrane"/>
    <property type="evidence" value="ECO:0000318"/>
    <property type="project" value="GO_Central"/>
</dbReference>
<dbReference type="Ensembl" id="ENSMODT00000025041.2">
    <property type="protein sequence ID" value="ENSMODP00000024605.2"/>
    <property type="gene ID" value="ENSMODG00000019717.2"/>
</dbReference>
<feature type="transmembrane region" description="Helical" evidence="10">
    <location>
        <begin position="47"/>
        <end position="70"/>
    </location>
</feature>
<evidence type="ECO:0000256" key="7">
    <source>
        <dbReference type="ARBA" id="ARBA00023136"/>
    </source>
</evidence>
<dbReference type="InterPro" id="IPR000725">
    <property type="entry name" value="Olfact_rcpt"/>
</dbReference>
<reference evidence="12" key="3">
    <citation type="submission" date="2025-09" db="UniProtKB">
        <authorList>
            <consortium name="Ensembl"/>
        </authorList>
    </citation>
    <scope>IDENTIFICATION</scope>
</reference>
<dbReference type="GO" id="GO:0004930">
    <property type="term" value="F:G protein-coupled receptor activity"/>
    <property type="evidence" value="ECO:0007669"/>
    <property type="project" value="UniProtKB-KW"/>
</dbReference>
<dbReference type="GO" id="GO:0007165">
    <property type="term" value="P:signal transduction"/>
    <property type="evidence" value="ECO:0000318"/>
    <property type="project" value="GO_Central"/>
</dbReference>
<evidence type="ECO:0000256" key="10">
    <source>
        <dbReference type="SAM" id="Phobius"/>
    </source>
</evidence>
<dbReference type="PRINTS" id="PR00237">
    <property type="entry name" value="GPCRRHODOPSN"/>
</dbReference>
<dbReference type="PROSITE" id="PS50262">
    <property type="entry name" value="G_PROTEIN_RECEP_F1_2"/>
    <property type="match status" value="1"/>
</dbReference>
<evidence type="ECO:0000313" key="12">
    <source>
        <dbReference type="Ensembl" id="ENSMODP00000024605.2"/>
    </source>
</evidence>
<organism evidence="12 13">
    <name type="scientific">Monodelphis domestica</name>
    <name type="common">Gray short-tailed opossum</name>
    <dbReference type="NCBI Taxonomy" id="13616"/>
    <lineage>
        <taxon>Eukaryota</taxon>
        <taxon>Metazoa</taxon>
        <taxon>Chordata</taxon>
        <taxon>Craniata</taxon>
        <taxon>Vertebrata</taxon>
        <taxon>Euteleostomi</taxon>
        <taxon>Mammalia</taxon>
        <taxon>Metatheria</taxon>
        <taxon>Didelphimorphia</taxon>
        <taxon>Didelphidae</taxon>
        <taxon>Monodelphis</taxon>
    </lineage>
</organism>
<evidence type="ECO:0000256" key="4">
    <source>
        <dbReference type="ARBA" id="ARBA00022725"/>
    </source>
</evidence>
<feature type="transmembrane region" description="Helical" evidence="10">
    <location>
        <begin position="124"/>
        <end position="142"/>
    </location>
</feature>
<keyword evidence="13" id="KW-1185">Reference proteome</keyword>
<reference evidence="12 13" key="1">
    <citation type="journal article" date="2007" name="Nature">
        <title>Genome of the marsupial Monodelphis domestica reveals innovation in non-coding sequences.</title>
        <authorList>
            <person name="Mikkelsen T.S."/>
            <person name="Wakefield M.J."/>
            <person name="Aken B."/>
            <person name="Amemiya C.T."/>
            <person name="Chang J.L."/>
            <person name="Duke S."/>
            <person name="Garber M."/>
            <person name="Gentles A.J."/>
            <person name="Goodstadt L."/>
            <person name="Heger A."/>
            <person name="Jurka J."/>
            <person name="Kamal M."/>
            <person name="Mauceli E."/>
            <person name="Searle S.M."/>
            <person name="Sharpe T."/>
            <person name="Baker M.L."/>
            <person name="Batzer M.A."/>
            <person name="Benos P.V."/>
            <person name="Belov K."/>
            <person name="Clamp M."/>
            <person name="Cook A."/>
            <person name="Cuff J."/>
            <person name="Das R."/>
            <person name="Davidow L."/>
            <person name="Deakin J.E."/>
            <person name="Fazzari M.J."/>
            <person name="Glass J.L."/>
            <person name="Grabherr M."/>
            <person name="Greally J.M."/>
            <person name="Gu W."/>
            <person name="Hore T.A."/>
            <person name="Huttley G.A."/>
            <person name="Kleber M."/>
            <person name="Jirtle R.L."/>
            <person name="Koina E."/>
            <person name="Lee J.T."/>
            <person name="Mahony S."/>
            <person name="Marra M.A."/>
            <person name="Miller R.D."/>
            <person name="Nicholls R.D."/>
            <person name="Oda M."/>
            <person name="Papenfuss A.T."/>
            <person name="Parra Z.E."/>
            <person name="Pollock D.D."/>
            <person name="Ray D.A."/>
            <person name="Schein J.E."/>
            <person name="Speed T.P."/>
            <person name="Thompson K."/>
            <person name="VandeBerg J.L."/>
            <person name="Wade C.M."/>
            <person name="Walker J.A."/>
            <person name="Waters P.D."/>
            <person name="Webber C."/>
            <person name="Weidman J.R."/>
            <person name="Xie X."/>
            <person name="Zody M.C."/>
            <person name="Baldwin J."/>
            <person name="Abdouelleil A."/>
            <person name="Abdulkadir J."/>
            <person name="Abebe A."/>
            <person name="Abera B."/>
            <person name="Abreu J."/>
            <person name="Acer S.C."/>
            <person name="Aftuck L."/>
            <person name="Alexander A."/>
            <person name="An P."/>
            <person name="Anderson E."/>
            <person name="Anderson S."/>
            <person name="Arachi H."/>
            <person name="Azer M."/>
            <person name="Bachantsang P."/>
            <person name="Barry A."/>
            <person name="Bayul T."/>
            <person name="Berlin A."/>
            <person name="Bessette D."/>
            <person name="Bloom T."/>
            <person name="Bloom T."/>
            <person name="Boguslavskiy L."/>
            <person name="Bonnet C."/>
            <person name="Boukhgalter B."/>
            <person name="Bourzgui I."/>
            <person name="Brown A."/>
            <person name="Cahill P."/>
            <person name="Channer S."/>
            <person name="Cheshatsang Y."/>
            <person name="Chuda L."/>
            <person name="Citroen M."/>
            <person name="Collymore A."/>
            <person name="Cooke P."/>
            <person name="Costello M."/>
            <person name="D'Aco K."/>
            <person name="Daza R."/>
            <person name="De Haan G."/>
            <person name="DeGray S."/>
            <person name="DeMaso C."/>
            <person name="Dhargay N."/>
            <person name="Dooley K."/>
            <person name="Dooley E."/>
            <person name="Doricent M."/>
            <person name="Dorje P."/>
            <person name="Dorjee K."/>
            <person name="Dupes A."/>
            <person name="Elong R."/>
            <person name="Falk J."/>
            <person name="Farina A."/>
            <person name="Faro S."/>
            <person name="Ferguson D."/>
            <person name="Fisher S."/>
            <person name="Foley C.D."/>
            <person name="Franke A."/>
            <person name="Friedrich D."/>
            <person name="Gadbois L."/>
            <person name="Gearin G."/>
            <person name="Gearin C.R."/>
            <person name="Giannoukos G."/>
            <person name="Goode T."/>
            <person name="Graham J."/>
            <person name="Grandbois E."/>
            <person name="Grewal S."/>
            <person name="Gyaltsen K."/>
            <person name="Hafez N."/>
            <person name="Hagos B."/>
            <person name="Hall J."/>
            <person name="Henson C."/>
            <person name="Hollinger A."/>
            <person name="Honan T."/>
            <person name="Huard M.D."/>
            <person name="Hughes L."/>
            <person name="Hurhula B."/>
            <person name="Husby M.E."/>
            <person name="Kamat A."/>
            <person name="Kanga B."/>
            <person name="Kashin S."/>
            <person name="Khazanovich D."/>
            <person name="Kisner P."/>
            <person name="Lance K."/>
            <person name="Lara M."/>
            <person name="Lee W."/>
            <person name="Lennon N."/>
            <person name="Letendre F."/>
            <person name="LeVine R."/>
            <person name="Lipovsky A."/>
            <person name="Liu X."/>
            <person name="Liu J."/>
            <person name="Liu S."/>
            <person name="Lokyitsang T."/>
            <person name="Lokyitsang Y."/>
            <person name="Lubonja R."/>
            <person name="Lui A."/>
            <person name="MacDonald P."/>
            <person name="Magnisalis V."/>
            <person name="Maru K."/>
            <person name="Matthews C."/>
            <person name="McCusker W."/>
            <person name="McDonough S."/>
            <person name="Mehta T."/>
            <person name="Meldrim J."/>
            <person name="Meneus L."/>
            <person name="Mihai O."/>
            <person name="Mihalev A."/>
            <person name="Mihova T."/>
            <person name="Mittelman R."/>
            <person name="Mlenga V."/>
            <person name="Montmayeur A."/>
            <person name="Mulrain L."/>
            <person name="Navidi A."/>
            <person name="Naylor J."/>
            <person name="Negash T."/>
            <person name="Nguyen T."/>
            <person name="Nguyen N."/>
            <person name="Nicol R."/>
            <person name="Norbu C."/>
            <person name="Norbu N."/>
            <person name="Novod N."/>
            <person name="O'Neill B."/>
            <person name="Osman S."/>
            <person name="Markiewicz E."/>
            <person name="Oyono O.L."/>
            <person name="Patti C."/>
            <person name="Phunkhang P."/>
            <person name="Pierre F."/>
            <person name="Priest M."/>
            <person name="Raghuraman S."/>
            <person name="Rege F."/>
            <person name="Reyes R."/>
            <person name="Rise C."/>
            <person name="Rogov P."/>
            <person name="Ross K."/>
            <person name="Ryan E."/>
            <person name="Settipalli S."/>
            <person name="Shea T."/>
            <person name="Sherpa N."/>
            <person name="Shi L."/>
            <person name="Shih D."/>
            <person name="Sparrow T."/>
            <person name="Spaulding J."/>
            <person name="Stalker J."/>
            <person name="Stange-Thomann N."/>
            <person name="Stavropoulos S."/>
            <person name="Stone C."/>
            <person name="Strader C."/>
            <person name="Tesfaye S."/>
            <person name="Thomson T."/>
            <person name="Thoulutsang Y."/>
            <person name="Thoulutsang D."/>
            <person name="Topham K."/>
            <person name="Topping I."/>
            <person name="Tsamla T."/>
            <person name="Vassiliev H."/>
            <person name="Vo A."/>
            <person name="Wangchuk T."/>
            <person name="Wangdi T."/>
            <person name="Weiand M."/>
            <person name="Wilkinson J."/>
            <person name="Wilson A."/>
            <person name="Yadav S."/>
            <person name="Young G."/>
            <person name="Yu Q."/>
            <person name="Zembek L."/>
            <person name="Zhong D."/>
            <person name="Zimmer A."/>
            <person name="Zwirko Z."/>
            <person name="Jaffe D.B."/>
            <person name="Alvarez P."/>
            <person name="Brockman W."/>
            <person name="Butler J."/>
            <person name="Chin C."/>
            <person name="Gnerre S."/>
            <person name="MacCallum I."/>
            <person name="Graves J.A."/>
            <person name="Ponting C.P."/>
            <person name="Breen M."/>
            <person name="Samollow P.B."/>
            <person name="Lander E.S."/>
            <person name="Lindblad-Toh K."/>
        </authorList>
    </citation>
    <scope>NUCLEOTIDE SEQUENCE [LARGE SCALE GENOMIC DNA]</scope>
</reference>
<dbReference type="GeneTree" id="ENSGT00940000163456"/>
<name>F6XME5_MONDO</name>
<feature type="transmembrane region" description="Helical" evidence="10">
    <location>
        <begin position="216"/>
        <end position="247"/>
    </location>
</feature>
<dbReference type="STRING" id="13616.ENSMODP00000024605"/>
<keyword evidence="7 10" id="KW-0472">Membrane</keyword>
<dbReference type="InterPro" id="IPR000276">
    <property type="entry name" value="GPCR_Rhodpsn"/>
</dbReference>
<evidence type="ECO:0000256" key="5">
    <source>
        <dbReference type="ARBA" id="ARBA00022989"/>
    </source>
</evidence>
<sequence>VPISSIGFPVLARIFSISLFQEMQKGNTTGISEFLLLGLSEQPNHQLILFGIFLTMYLVTILGNLLIILAIASNSHLHSPMYFFLANLSLVDTCFTSTTVPKMLLNIWTHRQNISYAGCLTQMYFFMAFALLDDFLLAAMAYDRYVAICLPLHYTTVMSPTRCVLLVTISWLCSHLIALSLTLFMAQFSFCGSYVIPHFFCDLLPLLKLSCSDTSIFQVVMFIDASLAGFIPFACILFSYVHIILTIFRVPSDDGKHKVFSTCGSHLSMVILFYGTLILVYLQPSSSYSAETGIIASVMYTVVTPMMNPFIYSLRNKDMKRALRKLLSKGMTPSW</sequence>
<keyword evidence="9" id="KW-0807">Transducer</keyword>
<dbReference type="HOGENOM" id="CLU_012526_1_3_1"/>
<dbReference type="eggNOG" id="ENOG502TDCI">
    <property type="taxonomic scope" value="Eukaryota"/>
</dbReference>
<keyword evidence="4" id="KW-0552">Olfaction</keyword>
<dbReference type="FunFam" id="1.20.1070.10:FF:000009">
    <property type="entry name" value="Olfactory receptor"/>
    <property type="match status" value="1"/>
</dbReference>
<protein>
    <submittedName>
        <fullName evidence="12">Olfactory receptor 1G1-like</fullName>
    </submittedName>
</protein>
<evidence type="ECO:0000313" key="13">
    <source>
        <dbReference type="Proteomes" id="UP000002280"/>
    </source>
</evidence>
<evidence type="ECO:0000256" key="6">
    <source>
        <dbReference type="ARBA" id="ARBA00023040"/>
    </source>
</evidence>
<evidence type="ECO:0000256" key="3">
    <source>
        <dbReference type="ARBA" id="ARBA00022692"/>
    </source>
</evidence>
<feature type="transmembrane region" description="Helical" evidence="10">
    <location>
        <begin position="259"/>
        <end position="282"/>
    </location>
</feature>
<evidence type="ECO:0000256" key="2">
    <source>
        <dbReference type="ARBA" id="ARBA00022606"/>
    </source>
</evidence>
<dbReference type="Pfam" id="PF13853">
    <property type="entry name" value="7tm_4"/>
    <property type="match status" value="1"/>
</dbReference>
<comment type="subcellular location">
    <subcellularLocation>
        <location evidence="1">Membrane</location>
        <topology evidence="1">Multi-pass membrane protein</topology>
    </subcellularLocation>
</comment>
<accession>F6XME5</accession>
<keyword evidence="2" id="KW-0716">Sensory transduction</keyword>
<dbReference type="Proteomes" id="UP000002280">
    <property type="component" value="Chromosome 1"/>
</dbReference>
<feature type="transmembrane region" description="Helical" evidence="10">
    <location>
        <begin position="294"/>
        <end position="314"/>
    </location>
</feature>
<dbReference type="GO" id="GO:0004984">
    <property type="term" value="F:olfactory receptor activity"/>
    <property type="evidence" value="ECO:0000318"/>
    <property type="project" value="GO_Central"/>
</dbReference>
<dbReference type="SUPFAM" id="SSF81321">
    <property type="entry name" value="Family A G protein-coupled receptor-like"/>
    <property type="match status" value="1"/>
</dbReference>
<evidence type="ECO:0000256" key="1">
    <source>
        <dbReference type="ARBA" id="ARBA00004141"/>
    </source>
</evidence>
<dbReference type="InParanoid" id="F6XME5"/>
<keyword evidence="5 10" id="KW-1133">Transmembrane helix</keyword>
<dbReference type="OMA" id="MIPLTCV"/>
<dbReference type="AlphaFoldDB" id="F6XME5"/>
<feature type="transmembrane region" description="Helical" evidence="10">
    <location>
        <begin position="163"/>
        <end position="196"/>
    </location>
</feature>
<dbReference type="CDD" id="cd15918">
    <property type="entry name" value="7tmA_OR1_7-like"/>
    <property type="match status" value="1"/>
</dbReference>